<dbReference type="Pfam" id="PF07797">
    <property type="entry name" value="DUF1639"/>
    <property type="match status" value="1"/>
</dbReference>
<dbReference type="Proteomes" id="UP001367508">
    <property type="component" value="Unassembled WGS sequence"/>
</dbReference>
<dbReference type="AlphaFoldDB" id="A0AAN9PR42"/>
<evidence type="ECO:0000313" key="3">
    <source>
        <dbReference type="Proteomes" id="UP001367508"/>
    </source>
</evidence>
<gene>
    <name evidence="2" type="ORF">VNO77_39546</name>
</gene>
<protein>
    <submittedName>
        <fullName evidence="2">Uncharacterized protein</fullName>
    </submittedName>
</protein>
<organism evidence="2 3">
    <name type="scientific">Canavalia gladiata</name>
    <name type="common">Sword bean</name>
    <name type="synonym">Dolichos gladiatus</name>
    <dbReference type="NCBI Taxonomy" id="3824"/>
    <lineage>
        <taxon>Eukaryota</taxon>
        <taxon>Viridiplantae</taxon>
        <taxon>Streptophyta</taxon>
        <taxon>Embryophyta</taxon>
        <taxon>Tracheophyta</taxon>
        <taxon>Spermatophyta</taxon>
        <taxon>Magnoliopsida</taxon>
        <taxon>eudicotyledons</taxon>
        <taxon>Gunneridae</taxon>
        <taxon>Pentapetalae</taxon>
        <taxon>rosids</taxon>
        <taxon>fabids</taxon>
        <taxon>Fabales</taxon>
        <taxon>Fabaceae</taxon>
        <taxon>Papilionoideae</taxon>
        <taxon>50 kb inversion clade</taxon>
        <taxon>NPAAA clade</taxon>
        <taxon>indigoferoid/millettioid clade</taxon>
        <taxon>Phaseoleae</taxon>
        <taxon>Canavalia</taxon>
    </lineage>
</organism>
<feature type="region of interest" description="Disordered" evidence="1">
    <location>
        <begin position="45"/>
        <end position="87"/>
    </location>
</feature>
<feature type="region of interest" description="Disordered" evidence="1">
    <location>
        <begin position="162"/>
        <end position="186"/>
    </location>
</feature>
<reference evidence="2 3" key="1">
    <citation type="submission" date="2024-01" db="EMBL/GenBank/DDBJ databases">
        <title>The genomes of 5 underutilized Papilionoideae crops provide insights into root nodulation and disease resistanc.</title>
        <authorList>
            <person name="Jiang F."/>
        </authorList>
    </citation>
    <scope>NUCLEOTIDE SEQUENCE [LARGE SCALE GENOMIC DNA]</scope>
    <source>
        <strain evidence="2">LVBAO_FW01</strain>
        <tissue evidence="2">Leaves</tissue>
    </source>
</reference>
<keyword evidence="3" id="KW-1185">Reference proteome</keyword>
<dbReference type="EMBL" id="JAYMYQ010000010">
    <property type="protein sequence ID" value="KAK7306917.1"/>
    <property type="molecule type" value="Genomic_DNA"/>
</dbReference>
<name>A0AAN9PR42_CANGL</name>
<dbReference type="PANTHER" id="PTHR33130">
    <property type="entry name" value="PUTATIVE (DUF1639)-RELATED"/>
    <property type="match status" value="1"/>
</dbReference>
<comment type="caution">
    <text evidence="2">The sequence shown here is derived from an EMBL/GenBank/DDBJ whole genome shotgun (WGS) entry which is preliminary data.</text>
</comment>
<proteinExistence type="predicted"/>
<evidence type="ECO:0000313" key="2">
    <source>
        <dbReference type="EMBL" id="KAK7306917.1"/>
    </source>
</evidence>
<dbReference type="PANTHER" id="PTHR33130:SF43">
    <property type="entry name" value="OS01G0688600 PROTEIN"/>
    <property type="match status" value="1"/>
</dbReference>
<dbReference type="InterPro" id="IPR012438">
    <property type="entry name" value="DUF1639"/>
</dbReference>
<feature type="compositionally biased region" description="Basic and acidic residues" evidence="1">
    <location>
        <begin position="71"/>
        <end position="85"/>
    </location>
</feature>
<sequence>MVLRGSEEGRGAKSMARSNPLHNFSLPFLKWGSQRRMRCTTAFAAGAGSSCGGDRRFSGSNSDESTATGKSEFEPARGIKRRVFDSDDDDDGIAAVREKLMLDLKAEADRMKDAILRNGEEEEEEEETVMPWNLRKRRAKGKAPVSAGDSGKMLKIDDKKQNRFSPAMPDGAVTLPKLRSSSDKTERVKFSVQLSRKEIEEDFMKMLGQKPPRRPNKRPKVVQKQLDTLFPGLWLTEVTADSYKVLEAAENGKVRHSGKRKSVI</sequence>
<accession>A0AAN9PR42</accession>
<feature type="compositionally biased region" description="Polar residues" evidence="1">
    <location>
        <begin position="58"/>
        <end position="69"/>
    </location>
</feature>
<evidence type="ECO:0000256" key="1">
    <source>
        <dbReference type="SAM" id="MobiDB-lite"/>
    </source>
</evidence>